<evidence type="ECO:0000256" key="1">
    <source>
        <dbReference type="SAM" id="SignalP"/>
    </source>
</evidence>
<name>A0A5S9QWI3_9GAMM</name>
<dbReference type="PROSITE" id="PS51257">
    <property type="entry name" value="PROKAR_LIPOPROTEIN"/>
    <property type="match status" value="1"/>
</dbReference>
<gene>
    <name evidence="2" type="ORF">OPDIPICF_02972</name>
</gene>
<dbReference type="Proteomes" id="UP000441399">
    <property type="component" value="Unassembled WGS sequence"/>
</dbReference>
<protein>
    <recommendedName>
        <fullName evidence="4">DUF4136 domain-containing protein</fullName>
    </recommendedName>
</protein>
<keyword evidence="3" id="KW-1185">Reference proteome</keyword>
<feature type="chain" id="PRO_5025009360" description="DUF4136 domain-containing protein" evidence="1">
    <location>
        <begin position="18"/>
        <end position="209"/>
    </location>
</feature>
<proteinExistence type="predicted"/>
<accession>A0A5S9QWI3</accession>
<dbReference type="EMBL" id="CACSIO010000056">
    <property type="protein sequence ID" value="CAA0124066.1"/>
    <property type="molecule type" value="Genomic_DNA"/>
</dbReference>
<sequence>MTHLKLILALTASLLLAACGTTNMRDVWQAPNFHKTDLNDVLIVGMTANTTNRMVFEREFVAALMRQGLKATPSYTVLGRKTPDEEAIISYLKDHPTKYVLITYVSNQEVDKTYIKPTVSTVVSGYGYPYGSYGGYYYPTLGSVWGSGSVSTITTPGYFDETTKTILVTSIYNAETGDIEWTGRSATFEANSISRVTSDVSKVVLKHIN</sequence>
<feature type="signal peptide" evidence="1">
    <location>
        <begin position="1"/>
        <end position="17"/>
    </location>
</feature>
<evidence type="ECO:0000313" key="2">
    <source>
        <dbReference type="EMBL" id="CAA0124066.1"/>
    </source>
</evidence>
<evidence type="ECO:0008006" key="4">
    <source>
        <dbReference type="Google" id="ProtNLM"/>
    </source>
</evidence>
<dbReference type="OrthoDB" id="6077795at2"/>
<dbReference type="AlphaFoldDB" id="A0A5S9QWI3"/>
<evidence type="ECO:0000313" key="3">
    <source>
        <dbReference type="Proteomes" id="UP000441399"/>
    </source>
</evidence>
<reference evidence="2 3" key="1">
    <citation type="submission" date="2019-11" db="EMBL/GenBank/DDBJ databases">
        <authorList>
            <person name="Holert J."/>
        </authorList>
    </citation>
    <scope>NUCLEOTIDE SEQUENCE [LARGE SCALE GENOMIC DNA]</scope>
    <source>
        <strain evidence="2">SB11_3</strain>
    </source>
</reference>
<organism evidence="2 3">
    <name type="scientific">BD1-7 clade bacterium</name>
    <dbReference type="NCBI Taxonomy" id="2029982"/>
    <lineage>
        <taxon>Bacteria</taxon>
        <taxon>Pseudomonadati</taxon>
        <taxon>Pseudomonadota</taxon>
        <taxon>Gammaproteobacteria</taxon>
        <taxon>Cellvibrionales</taxon>
        <taxon>Spongiibacteraceae</taxon>
        <taxon>BD1-7 clade</taxon>
    </lineage>
</organism>
<keyword evidence="1" id="KW-0732">Signal</keyword>